<dbReference type="Gene3D" id="2.60.120.650">
    <property type="entry name" value="Cupin"/>
    <property type="match status" value="1"/>
</dbReference>
<sequence length="812" mass="91800">MVFGEFTVEHGVVEKKITDSSCQFQPLDTIHDAQETLPDYPPTKRMKTEEGEGSGEKREVVENTDSDGLMHQENPDQKLPTRPEVPNVGQPRNHYGKTNVHRESRLWFAKSSIVCVSQQKDVAGLTEAARRVFKNIDDEVKETNCNAYIVPLEETAPMTSDFRGLSERLDEMVLADPIELDDFSASTHDYPDKISFTGAPLLDPMTTSSREVLEVAKRRRNTNENHVYQKFDKTKNKYFFDGCNQNVVPKELEFFGRFRGEEPAPAPGYLPVPIYQVDSLEQMPRLLEVLSSTSMSVVRGLGDVIGLNPDDFLIETLAKVKHDYDLICLRQIPQKATTNYWCVPLKGKKRPNPREWACYDAHHTKKLGEFSEYYEKIHDLVREAILQLNNNLEEADKITEELANKMKESSMPMDGIDGIAKDATMGAFGTNMDLTDTTTWPRQAANVNLFPDSFRPDGCGTLLNFAGEMIAGLNKPQMYLKLPGARTTGHLENNCLTSINYNMGPGDCVWYGVPMEYAAELQKIIAKKMSLLTMLVEQFWGCEEEILKAGIPLQKFIQKPGDLAYVGIGTYHWVQSNGFATNLSWNLATPTYTQLAVAAACHDHYLANKYSSLMPIENIAWNMVMRKAEMDEKMKKLLKNILMRSLANSQFEIDYISKKHKVFTIRDAKTGDVKLDSVERCQECRQVLFNNVPVVLIKEHIPKQKGKPAKYVEDDGTGTTTVPLVFCFECCSKKKFRNVTVYQRYTLVTLASLFDGFNVLNDVPSTSGTPSASDYHSTSNVFDDAYDSEDDSAPSSSTAHLKPRNRYQTKFW</sequence>
<evidence type="ECO:0000256" key="4">
    <source>
        <dbReference type="SAM" id="Coils"/>
    </source>
</evidence>
<evidence type="ECO:0000256" key="2">
    <source>
        <dbReference type="ARBA" id="ARBA00023242"/>
    </source>
</evidence>
<dbReference type="GO" id="GO:0044666">
    <property type="term" value="C:MLL3/4 complex"/>
    <property type="evidence" value="ECO:0007669"/>
    <property type="project" value="TreeGrafter"/>
</dbReference>
<keyword evidence="4" id="KW-0175">Coiled coil</keyword>
<dbReference type="Proteomes" id="UP000008281">
    <property type="component" value="Unassembled WGS sequence"/>
</dbReference>
<dbReference type="InParanoid" id="E3LXF6"/>
<dbReference type="EMBL" id="DS268418">
    <property type="protein sequence ID" value="EFO84927.1"/>
    <property type="molecule type" value="Genomic_DNA"/>
</dbReference>
<comment type="subcellular location">
    <subcellularLocation>
        <location evidence="1">Nucleus</location>
    </subcellularLocation>
</comment>
<dbReference type="Gene3D" id="2.10.110.20">
    <property type="match status" value="1"/>
</dbReference>
<feature type="domain" description="JmjC" evidence="6">
    <location>
        <begin position="444"/>
        <end position="604"/>
    </location>
</feature>
<evidence type="ECO:0000256" key="1">
    <source>
        <dbReference type="ARBA" id="ARBA00004123"/>
    </source>
</evidence>
<dbReference type="AlphaFoldDB" id="E3LXF6"/>
<organism evidence="8">
    <name type="scientific">Caenorhabditis remanei</name>
    <name type="common">Caenorhabditis vulgaris</name>
    <dbReference type="NCBI Taxonomy" id="31234"/>
    <lineage>
        <taxon>Eukaryota</taxon>
        <taxon>Metazoa</taxon>
        <taxon>Ecdysozoa</taxon>
        <taxon>Nematoda</taxon>
        <taxon>Chromadorea</taxon>
        <taxon>Rhabditida</taxon>
        <taxon>Rhabditina</taxon>
        <taxon>Rhabditomorpha</taxon>
        <taxon>Rhabditoidea</taxon>
        <taxon>Rhabditidae</taxon>
        <taxon>Peloderinae</taxon>
        <taxon>Caenorhabditis</taxon>
    </lineage>
</organism>
<comment type="similarity">
    <text evidence="3">Belongs to the UTX family.</text>
</comment>
<dbReference type="Pfam" id="PF02373">
    <property type="entry name" value="JmjC"/>
    <property type="match status" value="1"/>
</dbReference>
<dbReference type="Gene3D" id="1.20.58.1370">
    <property type="match status" value="1"/>
</dbReference>
<feature type="compositionally biased region" description="Basic and acidic residues" evidence="5">
    <location>
        <begin position="46"/>
        <end position="61"/>
    </location>
</feature>
<evidence type="ECO:0000313" key="8">
    <source>
        <dbReference type="Proteomes" id="UP000008281"/>
    </source>
</evidence>
<reference evidence="7" key="1">
    <citation type="submission" date="2007-07" db="EMBL/GenBank/DDBJ databases">
        <title>PCAP assembly of the Caenorhabditis remanei genome.</title>
        <authorList>
            <consortium name="The Caenorhabditis remanei Sequencing Consortium"/>
            <person name="Wilson R.K."/>
        </authorList>
    </citation>
    <scope>NUCLEOTIDE SEQUENCE [LARGE SCALE GENOMIC DNA]</scope>
    <source>
        <strain evidence="7">PB4641</strain>
    </source>
</reference>
<dbReference type="SMART" id="SM00558">
    <property type="entry name" value="JmjC"/>
    <property type="match status" value="1"/>
</dbReference>
<dbReference type="GO" id="GO:0010468">
    <property type="term" value="P:regulation of gene expression"/>
    <property type="evidence" value="ECO:0007669"/>
    <property type="project" value="TreeGrafter"/>
</dbReference>
<dbReference type="InterPro" id="IPR003347">
    <property type="entry name" value="JmjC_dom"/>
</dbReference>
<dbReference type="SUPFAM" id="SSF51197">
    <property type="entry name" value="Clavaminate synthase-like"/>
    <property type="match status" value="1"/>
</dbReference>
<dbReference type="InterPro" id="IPR051630">
    <property type="entry name" value="Corepressor-Demethylase"/>
</dbReference>
<evidence type="ECO:0000256" key="3">
    <source>
        <dbReference type="ARBA" id="ARBA00034483"/>
    </source>
</evidence>
<accession>E3LXF6</accession>
<gene>
    <name evidence="7" type="ORF">CRE_03645</name>
</gene>
<feature type="region of interest" description="Disordered" evidence="5">
    <location>
        <begin position="31"/>
        <end position="96"/>
    </location>
</feature>
<dbReference type="OMA" id="SSHIEMR"/>
<dbReference type="HOGENOM" id="CLU_012178_0_0_1"/>
<dbReference type="PANTHER" id="PTHR14017:SF14">
    <property type="entry name" value="JMJC DOMAIN-CONTAINING PROTEIN"/>
    <property type="match status" value="1"/>
</dbReference>
<dbReference type="InterPro" id="IPR046941">
    <property type="entry name" value="KDM6_GATAL_sf"/>
</dbReference>
<feature type="region of interest" description="Disordered" evidence="5">
    <location>
        <begin position="786"/>
        <end position="812"/>
    </location>
</feature>
<dbReference type="OrthoDB" id="418911at2759"/>
<feature type="compositionally biased region" description="Basic and acidic residues" evidence="5">
    <location>
        <begin position="68"/>
        <end position="81"/>
    </location>
</feature>
<protein>
    <recommendedName>
        <fullName evidence="6">JmjC domain-containing protein</fullName>
    </recommendedName>
</protein>
<evidence type="ECO:0000313" key="7">
    <source>
        <dbReference type="EMBL" id="EFO84927.1"/>
    </source>
</evidence>
<feature type="coiled-coil region" evidence="4">
    <location>
        <begin position="381"/>
        <end position="408"/>
    </location>
</feature>
<proteinExistence type="inferred from homology"/>
<dbReference type="PANTHER" id="PTHR14017">
    <property type="entry name" value="LYSINE-SPECIFIC DEMETHYLASE"/>
    <property type="match status" value="1"/>
</dbReference>
<dbReference type="GO" id="GO:0031490">
    <property type="term" value="F:chromatin DNA binding"/>
    <property type="evidence" value="ECO:0007669"/>
    <property type="project" value="TreeGrafter"/>
</dbReference>
<feature type="compositionally biased region" description="Basic residues" evidence="5">
    <location>
        <begin position="801"/>
        <end position="812"/>
    </location>
</feature>
<name>E3LXF6_CAERE</name>
<evidence type="ECO:0000259" key="6">
    <source>
        <dbReference type="PROSITE" id="PS51184"/>
    </source>
</evidence>
<dbReference type="GO" id="GO:0000978">
    <property type="term" value="F:RNA polymerase II cis-regulatory region sequence-specific DNA binding"/>
    <property type="evidence" value="ECO:0007669"/>
    <property type="project" value="TreeGrafter"/>
</dbReference>
<keyword evidence="8" id="KW-1185">Reference proteome</keyword>
<keyword evidence="2" id="KW-0539">Nucleus</keyword>
<evidence type="ECO:0000256" key="5">
    <source>
        <dbReference type="SAM" id="MobiDB-lite"/>
    </source>
</evidence>
<dbReference type="GO" id="GO:0071558">
    <property type="term" value="F:histone H3K27me2/H3K27me3 demethylase activity"/>
    <property type="evidence" value="ECO:0007669"/>
    <property type="project" value="TreeGrafter"/>
</dbReference>
<dbReference type="eggNOG" id="KOG1246">
    <property type="taxonomic scope" value="Eukaryota"/>
</dbReference>
<dbReference type="PROSITE" id="PS51184">
    <property type="entry name" value="JMJC"/>
    <property type="match status" value="1"/>
</dbReference>
<dbReference type="STRING" id="31234.E3LXF6"/>